<name>A0ABD6EMQ7_9BILA</name>
<dbReference type="PROSITE" id="PS50076">
    <property type="entry name" value="DNAJ_2"/>
    <property type="match status" value="1"/>
</dbReference>
<dbReference type="EMBL" id="JBGFUD010003336">
    <property type="protein sequence ID" value="MFH4978604.1"/>
    <property type="molecule type" value="Genomic_DNA"/>
</dbReference>
<dbReference type="Pfam" id="PF00226">
    <property type="entry name" value="DnaJ"/>
    <property type="match status" value="1"/>
</dbReference>
<dbReference type="InterPro" id="IPR036869">
    <property type="entry name" value="J_dom_sf"/>
</dbReference>
<organism evidence="3 4">
    <name type="scientific">Gnathostoma spinigerum</name>
    <dbReference type="NCBI Taxonomy" id="75299"/>
    <lineage>
        <taxon>Eukaryota</taxon>
        <taxon>Metazoa</taxon>
        <taxon>Ecdysozoa</taxon>
        <taxon>Nematoda</taxon>
        <taxon>Chromadorea</taxon>
        <taxon>Rhabditida</taxon>
        <taxon>Spirurina</taxon>
        <taxon>Gnathostomatomorpha</taxon>
        <taxon>Gnathostomatoidea</taxon>
        <taxon>Gnathostomatidae</taxon>
        <taxon>Gnathostoma</taxon>
    </lineage>
</organism>
<dbReference type="PROSITE" id="PS00636">
    <property type="entry name" value="DNAJ_1"/>
    <property type="match status" value="1"/>
</dbReference>
<dbReference type="AlphaFoldDB" id="A0ABD6EMQ7"/>
<gene>
    <name evidence="3" type="ORF">AB6A40_005313</name>
</gene>
<keyword evidence="1" id="KW-1133">Transmembrane helix</keyword>
<sequence>MIRHISNVSHNHYDVLGVKPTATSKEIKNAFYTLSKKFHPDIACGSSSVNDFMLIKNAYDVLKDPKKRQEYDERLSVGHRLSKVWYPSSSSWRFPGSSKGWNEYSDVEKEKIFEYVRKLHQSENFRDHQETLQRRAFEDHLKHRYQRELNRSYRFAGHSGSINYSLLNTLLTAYLASFFAVVIVHIFLSQTGWYEYHSHIQKEADREKWKKAVKKYDERRVKEMMSKPPVYRSPHVYSLCLHMANFLSPRTEEKASGRCFC</sequence>
<evidence type="ECO:0000313" key="3">
    <source>
        <dbReference type="EMBL" id="MFH4978604.1"/>
    </source>
</evidence>
<dbReference type="Proteomes" id="UP001608902">
    <property type="component" value="Unassembled WGS sequence"/>
</dbReference>
<evidence type="ECO:0000259" key="2">
    <source>
        <dbReference type="PROSITE" id="PS50076"/>
    </source>
</evidence>
<dbReference type="SMART" id="SM00271">
    <property type="entry name" value="DnaJ"/>
    <property type="match status" value="1"/>
</dbReference>
<dbReference type="SUPFAM" id="SSF46565">
    <property type="entry name" value="Chaperone J-domain"/>
    <property type="match status" value="1"/>
</dbReference>
<dbReference type="CDD" id="cd06257">
    <property type="entry name" value="DnaJ"/>
    <property type="match status" value="1"/>
</dbReference>
<dbReference type="InterPro" id="IPR018253">
    <property type="entry name" value="DnaJ_domain_CS"/>
</dbReference>
<evidence type="ECO:0000313" key="4">
    <source>
        <dbReference type="Proteomes" id="UP001608902"/>
    </source>
</evidence>
<reference evidence="3 4" key="1">
    <citation type="submission" date="2024-08" db="EMBL/GenBank/DDBJ databases">
        <title>Gnathostoma spinigerum genome.</title>
        <authorList>
            <person name="Gonzalez-Bertolin B."/>
            <person name="Monzon S."/>
            <person name="Zaballos A."/>
            <person name="Jimenez P."/>
            <person name="Dekumyoy P."/>
            <person name="Varona S."/>
            <person name="Cuesta I."/>
            <person name="Sumanam S."/>
            <person name="Adisakwattana P."/>
            <person name="Gasser R.B."/>
            <person name="Hernandez-Gonzalez A."/>
            <person name="Young N.D."/>
            <person name="Perteguer M.J."/>
        </authorList>
    </citation>
    <scope>NUCLEOTIDE SEQUENCE [LARGE SCALE GENOMIC DNA]</scope>
    <source>
        <strain evidence="3">AL3</strain>
        <tissue evidence="3">Liver</tissue>
    </source>
</reference>
<dbReference type="InterPro" id="IPR001623">
    <property type="entry name" value="DnaJ_domain"/>
</dbReference>
<dbReference type="Gene3D" id="1.10.287.110">
    <property type="entry name" value="DnaJ domain"/>
    <property type="match status" value="1"/>
</dbReference>
<protein>
    <recommendedName>
        <fullName evidence="2">J domain-containing protein</fullName>
    </recommendedName>
</protein>
<evidence type="ECO:0000256" key="1">
    <source>
        <dbReference type="SAM" id="Phobius"/>
    </source>
</evidence>
<comment type="caution">
    <text evidence="3">The sequence shown here is derived from an EMBL/GenBank/DDBJ whole genome shotgun (WGS) entry which is preliminary data.</text>
</comment>
<dbReference type="PANTHER" id="PTHR44825:SF1">
    <property type="entry name" value="DNAJ HOMOLOG SUBFAMILY C MEMBER 4"/>
    <property type="match status" value="1"/>
</dbReference>
<keyword evidence="1" id="KW-0812">Transmembrane</keyword>
<accession>A0ABD6EMQ7</accession>
<feature type="transmembrane region" description="Helical" evidence="1">
    <location>
        <begin position="166"/>
        <end position="188"/>
    </location>
</feature>
<dbReference type="PRINTS" id="PR00625">
    <property type="entry name" value="JDOMAIN"/>
</dbReference>
<dbReference type="PANTHER" id="PTHR44825">
    <property type="match status" value="1"/>
</dbReference>
<proteinExistence type="predicted"/>
<keyword evidence="4" id="KW-1185">Reference proteome</keyword>
<keyword evidence="1" id="KW-0472">Membrane</keyword>
<dbReference type="InterPro" id="IPR052763">
    <property type="entry name" value="DnaJ_C4"/>
</dbReference>
<feature type="domain" description="J" evidence="2">
    <location>
        <begin position="11"/>
        <end position="75"/>
    </location>
</feature>